<dbReference type="AlphaFoldDB" id="A0A445BRD1"/>
<dbReference type="InterPro" id="IPR027640">
    <property type="entry name" value="Kinesin-like_fam"/>
</dbReference>
<dbReference type="PROSITE" id="PS00411">
    <property type="entry name" value="KINESIN_MOTOR_1"/>
    <property type="match status" value="1"/>
</dbReference>
<dbReference type="GO" id="GO:0005874">
    <property type="term" value="C:microtubule"/>
    <property type="evidence" value="ECO:0007669"/>
    <property type="project" value="UniProtKB-KW"/>
</dbReference>
<evidence type="ECO:0000259" key="10">
    <source>
        <dbReference type="PROSITE" id="PS50067"/>
    </source>
</evidence>
<dbReference type="InterPro" id="IPR001752">
    <property type="entry name" value="Kinesin_motor_dom"/>
</dbReference>
<dbReference type="PANTHER" id="PTHR47968:SF61">
    <property type="entry name" value="ATP-BINDING MICROTUBULE MOTOR FAMILY PROTEIN"/>
    <property type="match status" value="1"/>
</dbReference>
<dbReference type="Proteomes" id="UP000289738">
    <property type="component" value="Chromosome A08"/>
</dbReference>
<comment type="caution">
    <text evidence="11">The sequence shown here is derived from an EMBL/GenBank/DDBJ whole genome shotgun (WGS) entry which is preliminary data.</text>
</comment>
<keyword evidence="2 7" id="KW-0493">Microtubule</keyword>
<dbReference type="PANTHER" id="PTHR47968">
    <property type="entry name" value="CENTROMERE PROTEIN E"/>
    <property type="match status" value="1"/>
</dbReference>
<feature type="binding site" evidence="6">
    <location>
        <begin position="100"/>
        <end position="107"/>
    </location>
    <ligand>
        <name>ATP</name>
        <dbReference type="ChEBI" id="CHEBI:30616"/>
    </ligand>
</feature>
<keyword evidence="5 6" id="KW-0505">Motor protein</keyword>
<evidence type="ECO:0000256" key="8">
    <source>
        <dbReference type="SAM" id="Coils"/>
    </source>
</evidence>
<dbReference type="InterPro" id="IPR019821">
    <property type="entry name" value="Kinesin_motor_CS"/>
</dbReference>
<gene>
    <name evidence="11" type="ORF">Ahy_A08g037600</name>
</gene>
<dbReference type="EMBL" id="SDMP01000008">
    <property type="protein sequence ID" value="RYR41206.1"/>
    <property type="molecule type" value="Genomic_DNA"/>
</dbReference>
<dbReference type="GO" id="GO:0005524">
    <property type="term" value="F:ATP binding"/>
    <property type="evidence" value="ECO:0007669"/>
    <property type="project" value="UniProtKB-UniRule"/>
</dbReference>
<feature type="region of interest" description="Disordered" evidence="9">
    <location>
        <begin position="646"/>
        <end position="678"/>
    </location>
</feature>
<dbReference type="InterPro" id="IPR027417">
    <property type="entry name" value="P-loop_NTPase"/>
</dbReference>
<evidence type="ECO:0000313" key="12">
    <source>
        <dbReference type="Proteomes" id="UP000289738"/>
    </source>
</evidence>
<accession>A0A445BRD1</accession>
<protein>
    <recommendedName>
        <fullName evidence="7">Kinesin-like protein</fullName>
    </recommendedName>
</protein>
<keyword evidence="4 6" id="KW-0067">ATP-binding</keyword>
<sequence length="922" mass="104165">MAKMREPGSETPTSNCEEEKIFVSIRVRPLNDRERWRRDASEWECISGNTIRYKNGPTDGYTFDRVYGEKSSTQQVYEQGIKEIVLSVVSGINCSVFAYGQTSSGKTYTMKGITEYAIDDIYDYIEKQHGRDYIMKFSAMEIYNEAVKDLLIANSPPLRLLDDPEKGTIVERLTEETLTERSHLQELLSTCAAHRTTEETAMNETSSRSHQILRLTVESNPTDYVGTTRSGTLIASVNFVDLAGSERASQALSAGTRLREGSHINRSLLTLGTVIRKLSKERNGHIPYRDSKLTRILQNSLGGNARTAIIYTISPARSQVEQSKNTLLFAATAKQVTTNAKVNVVMSDKVLVQQLQKELARMENELKGFSSNSAILKERELLIEQMEQKIKELTEQRDLFQSRVENLLQTNTQVETPRHRRRTSSVSNLTAKLLQHQENMEDDFLLDGSPPTFAGPDPCHGWEEISREAGSEDSIREVQCVDTSLHALKQSGGNTPMIQVTHVVTKSSSRNDHKGLDHVAELNSQDFLKQTVQNTEKTNEPCHVEDLSEYPNESPYISCKPMLAAYATPMSPAAQIIKVDWEPASLHHAKRLQQKVMSYSSPSWLGKFDQEFASPSRFAGLQQTPTRVEQEYSDCLDYLPEEPYKSPMQVTTRKSSRKYSQIGETNAPVPVESDVDSDGEDTASVLNFAVRMNEKSRSKLSKKNSNDQLVHGKSYVVNKRLSKIKGMGFYECAGAMTPSRFERQQKDIVELWHACNVPLVHRSYFFLLIKGELADTVYLDVELRRLSFLQHTFSTGADITGQGLDVTPNSSLKALNRERKMLSKQVHKKFSYKERLQLYQRWGIDLNTKHRSIQLAYLLWTNTELNHARESATLVARLVGLIDSGDDSKKSFGFGFGFGFLARRKSSTVKPDNWKENMTTVG</sequence>
<organism evidence="11 12">
    <name type="scientific">Arachis hypogaea</name>
    <name type="common">Peanut</name>
    <dbReference type="NCBI Taxonomy" id="3818"/>
    <lineage>
        <taxon>Eukaryota</taxon>
        <taxon>Viridiplantae</taxon>
        <taxon>Streptophyta</taxon>
        <taxon>Embryophyta</taxon>
        <taxon>Tracheophyta</taxon>
        <taxon>Spermatophyta</taxon>
        <taxon>Magnoliopsida</taxon>
        <taxon>eudicotyledons</taxon>
        <taxon>Gunneridae</taxon>
        <taxon>Pentapetalae</taxon>
        <taxon>rosids</taxon>
        <taxon>fabids</taxon>
        <taxon>Fabales</taxon>
        <taxon>Fabaceae</taxon>
        <taxon>Papilionoideae</taxon>
        <taxon>50 kb inversion clade</taxon>
        <taxon>dalbergioids sensu lato</taxon>
        <taxon>Dalbergieae</taxon>
        <taxon>Pterocarpus clade</taxon>
        <taxon>Arachis</taxon>
    </lineage>
</organism>
<evidence type="ECO:0000256" key="1">
    <source>
        <dbReference type="ARBA" id="ARBA00007310"/>
    </source>
</evidence>
<evidence type="ECO:0000256" key="7">
    <source>
        <dbReference type="RuleBase" id="RU000394"/>
    </source>
</evidence>
<dbReference type="GO" id="GO:0007018">
    <property type="term" value="P:microtubule-based movement"/>
    <property type="evidence" value="ECO:0007669"/>
    <property type="project" value="InterPro"/>
</dbReference>
<dbReference type="GO" id="GO:0003777">
    <property type="term" value="F:microtubule motor activity"/>
    <property type="evidence" value="ECO:0007669"/>
    <property type="project" value="InterPro"/>
</dbReference>
<dbReference type="CDD" id="cd01374">
    <property type="entry name" value="KISc_CENP_E"/>
    <property type="match status" value="1"/>
</dbReference>
<comment type="similarity">
    <text evidence="1">Belongs to the TRAFAC class myosin-kinesin ATPase superfamily. Kinesin family. KIN-7 subfamily.</text>
</comment>
<dbReference type="GO" id="GO:0008017">
    <property type="term" value="F:microtubule binding"/>
    <property type="evidence" value="ECO:0007669"/>
    <property type="project" value="InterPro"/>
</dbReference>
<name>A0A445BRD1_ARAHY</name>
<dbReference type="PROSITE" id="PS50067">
    <property type="entry name" value="KINESIN_MOTOR_2"/>
    <property type="match status" value="1"/>
</dbReference>
<evidence type="ECO:0000256" key="5">
    <source>
        <dbReference type="ARBA" id="ARBA00023175"/>
    </source>
</evidence>
<evidence type="ECO:0000256" key="9">
    <source>
        <dbReference type="SAM" id="MobiDB-lite"/>
    </source>
</evidence>
<dbReference type="InterPro" id="IPR021881">
    <property type="entry name" value="NACK_C"/>
</dbReference>
<dbReference type="Pfam" id="PF00225">
    <property type="entry name" value="Kinesin"/>
    <property type="match status" value="1"/>
</dbReference>
<dbReference type="SMART" id="SM00129">
    <property type="entry name" value="KISc"/>
    <property type="match status" value="1"/>
</dbReference>
<evidence type="ECO:0000256" key="2">
    <source>
        <dbReference type="ARBA" id="ARBA00022701"/>
    </source>
</evidence>
<evidence type="ECO:0000256" key="4">
    <source>
        <dbReference type="ARBA" id="ARBA00022840"/>
    </source>
</evidence>
<feature type="compositionally biased region" description="Polar residues" evidence="9">
    <location>
        <begin position="648"/>
        <end position="664"/>
    </location>
</feature>
<reference evidence="11 12" key="1">
    <citation type="submission" date="2019-01" db="EMBL/GenBank/DDBJ databases">
        <title>Sequencing of cultivated peanut Arachis hypogaea provides insights into genome evolution and oil improvement.</title>
        <authorList>
            <person name="Chen X."/>
        </authorList>
    </citation>
    <scope>NUCLEOTIDE SEQUENCE [LARGE SCALE GENOMIC DNA]</scope>
    <source>
        <strain evidence="12">cv. Fuhuasheng</strain>
        <tissue evidence="11">Leaves</tissue>
    </source>
</reference>
<dbReference type="Gene3D" id="3.40.850.10">
    <property type="entry name" value="Kinesin motor domain"/>
    <property type="match status" value="1"/>
</dbReference>
<dbReference type="InterPro" id="IPR036961">
    <property type="entry name" value="Kinesin_motor_dom_sf"/>
</dbReference>
<evidence type="ECO:0000256" key="3">
    <source>
        <dbReference type="ARBA" id="ARBA00022741"/>
    </source>
</evidence>
<keyword evidence="12" id="KW-1185">Reference proteome</keyword>
<keyword evidence="8" id="KW-0175">Coiled coil</keyword>
<keyword evidence="3 6" id="KW-0547">Nucleotide-binding</keyword>
<dbReference type="STRING" id="3818.A0A445BRD1"/>
<proteinExistence type="inferred from homology"/>
<dbReference type="SUPFAM" id="SSF52540">
    <property type="entry name" value="P-loop containing nucleoside triphosphate hydrolases"/>
    <property type="match status" value="1"/>
</dbReference>
<evidence type="ECO:0000313" key="11">
    <source>
        <dbReference type="EMBL" id="RYR41206.1"/>
    </source>
</evidence>
<dbReference type="Pfam" id="PF11995">
    <property type="entry name" value="DUF3490"/>
    <property type="match status" value="1"/>
</dbReference>
<feature type="coiled-coil region" evidence="8">
    <location>
        <begin position="345"/>
        <end position="410"/>
    </location>
</feature>
<dbReference type="PRINTS" id="PR00380">
    <property type="entry name" value="KINESINHEAVY"/>
</dbReference>
<evidence type="ECO:0000256" key="6">
    <source>
        <dbReference type="PROSITE-ProRule" id="PRU00283"/>
    </source>
</evidence>
<feature type="domain" description="Kinesin motor" evidence="10">
    <location>
        <begin position="20"/>
        <end position="336"/>
    </location>
</feature>